<comment type="cofactor">
    <cofactor evidence="5">
        <name>Mg(2+)</name>
        <dbReference type="ChEBI" id="CHEBI:18420"/>
    </cofactor>
</comment>
<keyword evidence="5" id="KW-0479">Metal-binding</keyword>
<protein>
    <recommendedName>
        <fullName evidence="5">5-formyltetrahydrofolate cyclo-ligase</fullName>
        <ecNumber evidence="5">6.3.3.2</ecNumber>
    </recommendedName>
</protein>
<dbReference type="Pfam" id="PF01812">
    <property type="entry name" value="5-FTHF_cyc-lig"/>
    <property type="match status" value="1"/>
</dbReference>
<name>A0A977PXM9_9CYAN</name>
<sequence>MNKQNLRRQLLLQRQQLTKSVWREKSQQLCQQLIQMPLFQSAQTVLSYSSIRQEPDLHSLFTLNKQWGLSRCINQDLIWHLWQPQMPLQKGAYGILEPTADAPLIDPHSVDLILVPALACDRRGYRLGYGGGYYDRLLAQPIWAKIPTIGIIFDFGYFSELPADPWDIPLSGACTEFSAFWFKERT</sequence>
<evidence type="ECO:0000256" key="1">
    <source>
        <dbReference type="ARBA" id="ARBA00010638"/>
    </source>
</evidence>
<evidence type="ECO:0000313" key="6">
    <source>
        <dbReference type="EMBL" id="UXE63281.1"/>
    </source>
</evidence>
<dbReference type="EMBL" id="CP073041">
    <property type="protein sequence ID" value="UXE63281.1"/>
    <property type="molecule type" value="Genomic_DNA"/>
</dbReference>
<keyword evidence="6" id="KW-0436">Ligase</keyword>
<evidence type="ECO:0000256" key="5">
    <source>
        <dbReference type="RuleBase" id="RU361279"/>
    </source>
</evidence>
<comment type="similarity">
    <text evidence="1 5">Belongs to the 5-formyltetrahydrofolate cyclo-ligase family.</text>
</comment>
<dbReference type="AlphaFoldDB" id="A0A977PXM9"/>
<keyword evidence="3 4" id="KW-0067">ATP-binding</keyword>
<comment type="catalytic activity">
    <reaction evidence="5">
        <text>(6S)-5-formyl-5,6,7,8-tetrahydrofolate + ATP = (6R)-5,10-methenyltetrahydrofolate + ADP + phosphate</text>
        <dbReference type="Rhea" id="RHEA:10488"/>
        <dbReference type="ChEBI" id="CHEBI:30616"/>
        <dbReference type="ChEBI" id="CHEBI:43474"/>
        <dbReference type="ChEBI" id="CHEBI:57455"/>
        <dbReference type="ChEBI" id="CHEBI:57457"/>
        <dbReference type="ChEBI" id="CHEBI:456216"/>
        <dbReference type="EC" id="6.3.3.2"/>
    </reaction>
</comment>
<dbReference type="Gene3D" id="3.40.50.10420">
    <property type="entry name" value="NagB/RpiA/CoA transferase-like"/>
    <property type="match status" value="1"/>
</dbReference>
<accession>A0A977PXM9</accession>
<dbReference type="Proteomes" id="UP001065613">
    <property type="component" value="Chromosome"/>
</dbReference>
<feature type="binding site" evidence="4">
    <location>
        <position position="54"/>
    </location>
    <ligand>
        <name>substrate</name>
    </ligand>
</feature>
<dbReference type="PANTHER" id="PTHR23407">
    <property type="entry name" value="ATPASE INHIBITOR/5-FORMYLTETRAHYDROFOLATE CYCLO-LIGASE"/>
    <property type="match status" value="1"/>
</dbReference>
<dbReference type="SUPFAM" id="SSF100950">
    <property type="entry name" value="NagB/RpiA/CoA transferase-like"/>
    <property type="match status" value="1"/>
</dbReference>
<dbReference type="GO" id="GO:0046872">
    <property type="term" value="F:metal ion binding"/>
    <property type="evidence" value="ECO:0007669"/>
    <property type="project" value="UniProtKB-KW"/>
</dbReference>
<reference evidence="6" key="1">
    <citation type="submission" date="2021-04" db="EMBL/GenBank/DDBJ databases">
        <title>Genome sequence of Woronichinia naegeliana from Washington state freshwater lake bloom.</title>
        <authorList>
            <person name="Dreher T.W."/>
        </authorList>
    </citation>
    <scope>NUCLEOTIDE SEQUENCE</scope>
    <source>
        <strain evidence="6">WA131</strain>
    </source>
</reference>
<keyword evidence="2 4" id="KW-0547">Nucleotide-binding</keyword>
<dbReference type="GO" id="GO:0030272">
    <property type="term" value="F:5-formyltetrahydrofolate cyclo-ligase activity"/>
    <property type="evidence" value="ECO:0007669"/>
    <property type="project" value="UniProtKB-EC"/>
</dbReference>
<evidence type="ECO:0000256" key="4">
    <source>
        <dbReference type="PIRSR" id="PIRSR006806-1"/>
    </source>
</evidence>
<feature type="binding site" evidence="4">
    <location>
        <begin position="126"/>
        <end position="134"/>
    </location>
    <ligand>
        <name>ATP</name>
        <dbReference type="ChEBI" id="CHEBI:30616"/>
    </ligand>
</feature>
<dbReference type="InterPro" id="IPR037171">
    <property type="entry name" value="NagB/RpiA_transferase-like"/>
</dbReference>
<dbReference type="GO" id="GO:0005524">
    <property type="term" value="F:ATP binding"/>
    <property type="evidence" value="ECO:0007669"/>
    <property type="project" value="UniProtKB-KW"/>
</dbReference>
<keyword evidence="5" id="KW-0460">Magnesium</keyword>
<gene>
    <name evidence="6" type="ORF">KA717_11905</name>
</gene>
<organism evidence="6">
    <name type="scientific">Woronichinia naegeliana WA131</name>
    <dbReference type="NCBI Taxonomy" id="2824559"/>
    <lineage>
        <taxon>Bacteria</taxon>
        <taxon>Bacillati</taxon>
        <taxon>Cyanobacteriota</taxon>
        <taxon>Cyanophyceae</taxon>
        <taxon>Synechococcales</taxon>
        <taxon>Coelosphaeriaceae</taxon>
        <taxon>Woronichinia</taxon>
    </lineage>
</organism>
<feature type="binding site" evidence="4">
    <location>
        <begin position="3"/>
        <end position="7"/>
    </location>
    <ligand>
        <name>ATP</name>
        <dbReference type="ChEBI" id="CHEBI:30616"/>
    </ligand>
</feature>
<dbReference type="KEGG" id="wna:KA717_11905"/>
<dbReference type="PIRSF" id="PIRSF006806">
    <property type="entry name" value="FTHF_cligase"/>
    <property type="match status" value="1"/>
</dbReference>
<proteinExistence type="inferred from homology"/>
<dbReference type="InterPro" id="IPR024185">
    <property type="entry name" value="FTHF_cligase-like_sf"/>
</dbReference>
<dbReference type="NCBIfam" id="TIGR02727">
    <property type="entry name" value="MTHFS_bact"/>
    <property type="match status" value="1"/>
</dbReference>
<dbReference type="PANTHER" id="PTHR23407:SF1">
    <property type="entry name" value="5-FORMYLTETRAHYDROFOLATE CYCLO-LIGASE"/>
    <property type="match status" value="1"/>
</dbReference>
<dbReference type="GO" id="GO:0009396">
    <property type="term" value="P:folic acid-containing compound biosynthetic process"/>
    <property type="evidence" value="ECO:0007669"/>
    <property type="project" value="TreeGrafter"/>
</dbReference>
<evidence type="ECO:0000256" key="3">
    <source>
        <dbReference type="ARBA" id="ARBA00022840"/>
    </source>
</evidence>
<evidence type="ECO:0000256" key="2">
    <source>
        <dbReference type="ARBA" id="ARBA00022741"/>
    </source>
</evidence>
<dbReference type="InterPro" id="IPR002698">
    <property type="entry name" value="FTHF_cligase"/>
</dbReference>
<dbReference type="EC" id="6.3.3.2" evidence="5"/>
<dbReference type="GO" id="GO:0035999">
    <property type="term" value="P:tetrahydrofolate interconversion"/>
    <property type="evidence" value="ECO:0007669"/>
    <property type="project" value="TreeGrafter"/>
</dbReference>